<dbReference type="Pfam" id="PF24681">
    <property type="entry name" value="Kelch_KLHDC2_KLHL20_DRC7"/>
    <property type="match status" value="1"/>
</dbReference>
<evidence type="ECO:0000256" key="1">
    <source>
        <dbReference type="SAM" id="MobiDB-lite"/>
    </source>
</evidence>
<name>A0A8H7RLP9_9FUNG</name>
<dbReference type="AlphaFoldDB" id="A0A8H7RLP9"/>
<dbReference type="PANTHER" id="PTHR23244:SF471">
    <property type="entry name" value="GUANINE NUCLEOTIDE-BINDING PROTEIN SUBUNIT BETA 1-RELATED"/>
    <property type="match status" value="1"/>
</dbReference>
<accession>A0A8H7RLP9</accession>
<evidence type="ECO:0000313" key="3">
    <source>
        <dbReference type="EMBL" id="KAG2213446.1"/>
    </source>
</evidence>
<feature type="compositionally biased region" description="Low complexity" evidence="1">
    <location>
        <begin position="420"/>
        <end position="442"/>
    </location>
</feature>
<organism evidence="3 4">
    <name type="scientific">Mucor saturninus</name>
    <dbReference type="NCBI Taxonomy" id="64648"/>
    <lineage>
        <taxon>Eukaryota</taxon>
        <taxon>Fungi</taxon>
        <taxon>Fungi incertae sedis</taxon>
        <taxon>Mucoromycota</taxon>
        <taxon>Mucoromycotina</taxon>
        <taxon>Mucoromycetes</taxon>
        <taxon>Mucorales</taxon>
        <taxon>Mucorineae</taxon>
        <taxon>Mucoraceae</taxon>
        <taxon>Mucor</taxon>
    </lineage>
</organism>
<dbReference type="OrthoDB" id="10251809at2759"/>
<evidence type="ECO:0000256" key="2">
    <source>
        <dbReference type="SAM" id="Phobius"/>
    </source>
</evidence>
<feature type="transmembrane region" description="Helical" evidence="2">
    <location>
        <begin position="445"/>
        <end position="470"/>
    </location>
</feature>
<reference evidence="3" key="1">
    <citation type="submission" date="2020-12" db="EMBL/GenBank/DDBJ databases">
        <title>Metabolic potential, ecology and presence of endohyphal bacteria is reflected in genomic diversity of Mucoromycotina.</title>
        <authorList>
            <person name="Muszewska A."/>
            <person name="Okrasinska A."/>
            <person name="Steczkiewicz K."/>
            <person name="Drgas O."/>
            <person name="Orlowska M."/>
            <person name="Perlinska-Lenart U."/>
            <person name="Aleksandrzak-Piekarczyk T."/>
            <person name="Szatraj K."/>
            <person name="Zielenkiewicz U."/>
            <person name="Pilsyk S."/>
            <person name="Malc E."/>
            <person name="Mieczkowski P."/>
            <person name="Kruszewska J.S."/>
            <person name="Biernat P."/>
            <person name="Pawlowska J."/>
        </authorList>
    </citation>
    <scope>NUCLEOTIDE SEQUENCE</scope>
    <source>
        <strain evidence="3">WA0000017839</strain>
    </source>
</reference>
<feature type="region of interest" description="Disordered" evidence="1">
    <location>
        <begin position="409"/>
        <end position="443"/>
    </location>
</feature>
<dbReference type="SUPFAM" id="SSF117281">
    <property type="entry name" value="Kelch motif"/>
    <property type="match status" value="1"/>
</dbReference>
<comment type="caution">
    <text evidence="3">The sequence shown here is derived from an EMBL/GenBank/DDBJ whole genome shotgun (WGS) entry which is preliminary data.</text>
</comment>
<keyword evidence="4" id="KW-1185">Reference proteome</keyword>
<feature type="compositionally biased region" description="Polar residues" evidence="1">
    <location>
        <begin position="409"/>
        <end position="419"/>
    </location>
</feature>
<dbReference type="PANTHER" id="PTHR23244">
    <property type="entry name" value="KELCH REPEAT DOMAIN"/>
    <property type="match status" value="1"/>
</dbReference>
<protein>
    <recommendedName>
        <fullName evidence="5">Galactose oxidase</fullName>
    </recommendedName>
</protein>
<gene>
    <name evidence="3" type="ORF">INT47_009120</name>
</gene>
<keyword evidence="2" id="KW-0812">Transmembrane</keyword>
<keyword evidence="2" id="KW-0472">Membrane</keyword>
<dbReference type="InterPro" id="IPR015915">
    <property type="entry name" value="Kelch-typ_b-propeller"/>
</dbReference>
<evidence type="ECO:0008006" key="5">
    <source>
        <dbReference type="Google" id="ProtNLM"/>
    </source>
</evidence>
<proteinExistence type="predicted"/>
<feature type="compositionally biased region" description="Basic and acidic residues" evidence="1">
    <location>
        <begin position="544"/>
        <end position="562"/>
    </location>
</feature>
<keyword evidence="2" id="KW-1133">Transmembrane helix</keyword>
<sequence length="562" mass="61885">MSDNLNRIVSHHYILRADVITPRIGSNCAYTLNKIYCYGGKLENKQYDNSIYALDLNSLSPGPVTDLINKWTLVTVNPSPGVPQDEYRYASQFVQLPDGSLFFDGGYNENNPLVAQNITYNPQKNIWSVLPGPGYDDVKNGGYRQIFSAAAVYLPNVNRIAYYGGRQLNAVQNFTYTSNKPLANLTYEVTSELDPTKKLVESIYGYNYLTELNLDTRVWAARPTEPLVINNFPIQISDQTATYHPGTKAIIFLGGFIKNELLVGMTRPLNYFLLFDTESSLWKTQNTDGLNTPTARLGHTATMLNTGDDILMYGGLLQSKDETVEGVLSADYLYTLNLITFRWSVYDRPPDSIGPRAHHSAVLVNGTSLFIMFGQKKSETANALVTANDIMVLNVTDLPSLTSLSTYPKSVNGDSASNKTSTDGQSGSQSGSQSDSQSDTQSKGLSGGAIAGIVVGIVAVIAIVALAAIYRKRNKDKEEKMKELHVNWDEIDNEYREDPHFGTGFSVGTTNMSTTVASPTVSEKPSQHHHTYSPALAETNLIKPDVHDDLPTRIKPDGTRNN</sequence>
<feature type="region of interest" description="Disordered" evidence="1">
    <location>
        <begin position="541"/>
        <end position="562"/>
    </location>
</feature>
<dbReference type="Proteomes" id="UP000603453">
    <property type="component" value="Unassembled WGS sequence"/>
</dbReference>
<dbReference type="EMBL" id="JAEPRD010000003">
    <property type="protein sequence ID" value="KAG2213446.1"/>
    <property type="molecule type" value="Genomic_DNA"/>
</dbReference>
<dbReference type="Gene3D" id="2.120.10.80">
    <property type="entry name" value="Kelch-type beta propeller"/>
    <property type="match status" value="2"/>
</dbReference>
<evidence type="ECO:0000313" key="4">
    <source>
        <dbReference type="Proteomes" id="UP000603453"/>
    </source>
</evidence>